<feature type="region of interest" description="Disordered" evidence="2">
    <location>
        <begin position="1"/>
        <end position="62"/>
    </location>
</feature>
<protein>
    <submittedName>
        <fullName evidence="5">Uncharacterized protein LOC111360310</fullName>
    </submittedName>
</protein>
<keyword evidence="1" id="KW-0175">Coiled coil</keyword>
<dbReference type="KEGG" id="sliu:111360310"/>
<dbReference type="GeneID" id="111360310"/>
<gene>
    <name evidence="5" type="primary">LOC111360310</name>
</gene>
<evidence type="ECO:0000259" key="3">
    <source>
        <dbReference type="Pfam" id="PF25298"/>
    </source>
</evidence>
<proteinExistence type="predicted"/>
<dbReference type="Pfam" id="PF25298">
    <property type="entry name" value="Baculo_FP_2nd"/>
    <property type="match status" value="1"/>
</dbReference>
<dbReference type="InterPro" id="IPR057251">
    <property type="entry name" value="FP_C"/>
</dbReference>
<evidence type="ECO:0000256" key="2">
    <source>
        <dbReference type="SAM" id="MobiDB-lite"/>
    </source>
</evidence>
<evidence type="ECO:0000313" key="4">
    <source>
        <dbReference type="Proteomes" id="UP000301870"/>
    </source>
</evidence>
<feature type="domain" description="FP protein C-terminal" evidence="3">
    <location>
        <begin position="275"/>
        <end position="324"/>
    </location>
</feature>
<organism evidence="4 5">
    <name type="scientific">Spodoptera litura</name>
    <name type="common">Asian cotton leafworm</name>
    <dbReference type="NCBI Taxonomy" id="69820"/>
    <lineage>
        <taxon>Eukaryota</taxon>
        <taxon>Metazoa</taxon>
        <taxon>Ecdysozoa</taxon>
        <taxon>Arthropoda</taxon>
        <taxon>Hexapoda</taxon>
        <taxon>Insecta</taxon>
        <taxon>Pterygota</taxon>
        <taxon>Neoptera</taxon>
        <taxon>Endopterygota</taxon>
        <taxon>Lepidoptera</taxon>
        <taxon>Glossata</taxon>
        <taxon>Ditrysia</taxon>
        <taxon>Noctuoidea</taxon>
        <taxon>Noctuidae</taxon>
        <taxon>Amphipyrinae</taxon>
        <taxon>Spodoptera</taxon>
    </lineage>
</organism>
<sequence length="329" mass="37564">MSRVQRSPPVSNKNLEQVSSDSDIPQSLSTSPQGNVNTSSRYKRPRDESLSPQAKSPPLNELQGFKHEVLQMLKKWKNEQETYFKKILDGQASSVTKLASDIAELKSQNASIQKSNMEIEKTVSFISKQYDDILNQMEILKREKTAYKDSFQAMEAKIQDLQVSSRSSTVEIRNVPPSKEKETMADLTNIVNKIGTAINVPINSLHIRDVYRLPGKSGSTRPIITEFASVQTKLEFLTSVRNFNKKSNKEERLSTQILGIIGDRCPIYIAEYLPPSVRKLFYAARQFAKIKQFSYCWTNNENVFLRKSEGDKQILVKTEQMLRDMEVNQ</sequence>
<name>A0A9J7EP90_SPOLT</name>
<feature type="coiled-coil region" evidence="1">
    <location>
        <begin position="102"/>
        <end position="157"/>
    </location>
</feature>
<dbReference type="Proteomes" id="UP000301870">
    <property type="component" value="Chromosome 30"/>
</dbReference>
<keyword evidence="4" id="KW-1185">Reference proteome</keyword>
<evidence type="ECO:0000313" key="5">
    <source>
        <dbReference type="RefSeq" id="XP_022831972.1"/>
    </source>
</evidence>
<dbReference type="RefSeq" id="XP_022831972.1">
    <property type="nucleotide sequence ID" value="XM_022976204.1"/>
</dbReference>
<reference evidence="5" key="1">
    <citation type="submission" date="2025-08" db="UniProtKB">
        <authorList>
            <consortium name="RefSeq"/>
        </authorList>
    </citation>
    <scope>IDENTIFICATION</scope>
    <source>
        <strain evidence="5">Ishihara</strain>
        <tissue evidence="5">Whole body</tissue>
    </source>
</reference>
<dbReference type="AlphaFoldDB" id="A0A9J7EP90"/>
<feature type="compositionally biased region" description="Polar residues" evidence="2">
    <location>
        <begin position="1"/>
        <end position="40"/>
    </location>
</feature>
<evidence type="ECO:0000256" key="1">
    <source>
        <dbReference type="SAM" id="Coils"/>
    </source>
</evidence>
<dbReference type="OrthoDB" id="7378959at2759"/>
<accession>A0A9J7EP90</accession>